<dbReference type="PANTHER" id="PTHR40588:SF1">
    <property type="entry name" value="MRNA INTERFERASE TOXIN YAFQ"/>
    <property type="match status" value="1"/>
</dbReference>
<dbReference type="GO" id="GO:0006415">
    <property type="term" value="P:translational termination"/>
    <property type="evidence" value="ECO:0007669"/>
    <property type="project" value="TreeGrafter"/>
</dbReference>
<dbReference type="GO" id="GO:0006402">
    <property type="term" value="P:mRNA catabolic process"/>
    <property type="evidence" value="ECO:0007669"/>
    <property type="project" value="TreeGrafter"/>
</dbReference>
<proteinExistence type="predicted"/>
<dbReference type="InterPro" id="IPR004386">
    <property type="entry name" value="Toxin_YafQ-like"/>
</dbReference>
<dbReference type="NCBIfam" id="TIGR02385">
    <property type="entry name" value="RelE_StbE"/>
    <property type="match status" value="1"/>
</dbReference>
<dbReference type="FunFam" id="3.30.2310.20:FF:000003">
    <property type="entry name" value="Type II toxin-antitoxin system YafQ family toxin"/>
    <property type="match status" value="1"/>
</dbReference>
<keyword evidence="2" id="KW-0378">Hydrolase</keyword>
<comment type="caution">
    <text evidence="2">The sequence shown here is derived from an EMBL/GenBank/DDBJ whole genome shotgun (WGS) entry which is preliminary data.</text>
</comment>
<dbReference type="GO" id="GO:0004521">
    <property type="term" value="F:RNA endonuclease activity"/>
    <property type="evidence" value="ECO:0007669"/>
    <property type="project" value="TreeGrafter"/>
</dbReference>
<dbReference type="SUPFAM" id="SSF143011">
    <property type="entry name" value="RelE-like"/>
    <property type="match status" value="1"/>
</dbReference>
<dbReference type="Pfam" id="PF15738">
    <property type="entry name" value="YafQ_toxin"/>
    <property type="match status" value="1"/>
</dbReference>
<name>A0AAE4MHR1_9EURY</name>
<dbReference type="EC" id="3.1.-.-" evidence="2"/>
<gene>
    <name evidence="2" type="primary">yafQ</name>
    <name evidence="2" type="ORF">McpCs1_10610</name>
</gene>
<dbReference type="RefSeq" id="WP_338096206.1">
    <property type="nucleotide sequence ID" value="NZ_JAWDKB010000004.1"/>
</dbReference>
<dbReference type="Gene3D" id="3.30.2310.20">
    <property type="entry name" value="RelE-like"/>
    <property type="match status" value="1"/>
</dbReference>
<dbReference type="Proteomes" id="UP001283212">
    <property type="component" value="Unassembled WGS sequence"/>
</dbReference>
<dbReference type="InterPro" id="IPR007712">
    <property type="entry name" value="RelE/ParE_toxin"/>
</dbReference>
<dbReference type="EMBL" id="JAWDKB010000004">
    <property type="protein sequence ID" value="MDV0443683.1"/>
    <property type="molecule type" value="Genomic_DNA"/>
</dbReference>
<evidence type="ECO:0000256" key="1">
    <source>
        <dbReference type="ARBA" id="ARBA00022649"/>
    </source>
</evidence>
<evidence type="ECO:0000313" key="2">
    <source>
        <dbReference type="EMBL" id="MDV0443683.1"/>
    </source>
</evidence>
<evidence type="ECO:0000313" key="3">
    <source>
        <dbReference type="Proteomes" id="UP001283212"/>
    </source>
</evidence>
<dbReference type="AlphaFoldDB" id="A0AAE4MHR1"/>
<keyword evidence="3" id="KW-1185">Reference proteome</keyword>
<dbReference type="PIRSF" id="PIRSF006156">
    <property type="entry name" value="YafQ"/>
    <property type="match status" value="1"/>
</dbReference>
<protein>
    <submittedName>
        <fullName evidence="2">mRNA interferase toxin YafQ</fullName>
        <ecNumber evidence="2">3.1.-.-</ecNumber>
    </submittedName>
</protein>
<reference evidence="2 3" key="1">
    <citation type="submission" date="2023-06" db="EMBL/GenBank/DDBJ databases">
        <title>Genome sequence of Methancorpusculaceae sp. Cs1.</title>
        <authorList>
            <person name="Protasov E."/>
            <person name="Platt K."/>
            <person name="Poehlein A."/>
            <person name="Daniel R."/>
            <person name="Brune A."/>
        </authorList>
    </citation>
    <scope>NUCLEOTIDE SEQUENCE [LARGE SCALE GENOMIC DNA]</scope>
    <source>
        <strain evidence="2 3">Cs1</strain>
    </source>
</reference>
<organism evidence="2 3">
    <name type="scientific">Methanorbis rubei</name>
    <dbReference type="NCBI Taxonomy" id="3028300"/>
    <lineage>
        <taxon>Archaea</taxon>
        <taxon>Methanobacteriati</taxon>
        <taxon>Methanobacteriota</taxon>
        <taxon>Stenosarchaea group</taxon>
        <taxon>Methanomicrobia</taxon>
        <taxon>Methanomicrobiales</taxon>
        <taxon>Methanocorpusculaceae</taxon>
        <taxon>Methanorbis</taxon>
    </lineage>
</organism>
<sequence>MYEITVTSRFKKDIKNLRKRGYDISLLKNVIEILALGEKLPKNYYDHGLNGEWSDFRECHIQPDWILIYRIDEEILILALTRTGTHSDLF</sequence>
<dbReference type="GO" id="GO:0016787">
    <property type="term" value="F:hydrolase activity"/>
    <property type="evidence" value="ECO:0007669"/>
    <property type="project" value="UniProtKB-KW"/>
</dbReference>
<dbReference type="PANTHER" id="PTHR40588">
    <property type="entry name" value="MRNA INTERFERASE TOXIN YAFQ"/>
    <property type="match status" value="1"/>
</dbReference>
<dbReference type="InterPro" id="IPR035093">
    <property type="entry name" value="RelE/ParE_toxin_dom_sf"/>
</dbReference>
<accession>A0AAE4MHR1</accession>
<keyword evidence="1" id="KW-1277">Toxin-antitoxin system</keyword>
<dbReference type="NCBIfam" id="TIGR00053">
    <property type="entry name" value="YafQ family addiction module toxin"/>
    <property type="match status" value="1"/>
</dbReference>